<comment type="caution">
    <text evidence="3">The sequence shown here is derived from an EMBL/GenBank/DDBJ whole genome shotgun (WGS) entry which is preliminary data.</text>
</comment>
<accession>A0A9P9AN60</accession>
<feature type="compositionally biased region" description="Low complexity" evidence="1">
    <location>
        <begin position="266"/>
        <end position="281"/>
    </location>
</feature>
<feature type="compositionally biased region" description="Basic and acidic residues" evidence="1">
    <location>
        <begin position="239"/>
        <end position="248"/>
    </location>
</feature>
<dbReference type="Proteomes" id="UP000777438">
    <property type="component" value="Unassembled WGS sequence"/>
</dbReference>
<dbReference type="EMBL" id="JAGPYM010000008">
    <property type="protein sequence ID" value="KAH6891323.1"/>
    <property type="molecule type" value="Genomic_DNA"/>
</dbReference>
<keyword evidence="4" id="KW-1185">Reference proteome</keyword>
<feature type="transmembrane region" description="Helical" evidence="2">
    <location>
        <begin position="133"/>
        <end position="155"/>
    </location>
</feature>
<organism evidence="3 4">
    <name type="scientific">Thelonectria olida</name>
    <dbReference type="NCBI Taxonomy" id="1576542"/>
    <lineage>
        <taxon>Eukaryota</taxon>
        <taxon>Fungi</taxon>
        <taxon>Dikarya</taxon>
        <taxon>Ascomycota</taxon>
        <taxon>Pezizomycotina</taxon>
        <taxon>Sordariomycetes</taxon>
        <taxon>Hypocreomycetidae</taxon>
        <taxon>Hypocreales</taxon>
        <taxon>Nectriaceae</taxon>
        <taxon>Thelonectria</taxon>
    </lineage>
</organism>
<protein>
    <submittedName>
        <fullName evidence="3">Uncharacterized protein</fullName>
    </submittedName>
</protein>
<sequence length="392" mass="42867">MGTAVQNNRERHGSRNDNLDKTGWETIYSTATSQEGQYLSIPPQTPPRTGEWRAYSTVPLPSSPNFLPTTVQIIPSPVAKTFYRPPETLSSVTTPTLFEAASLSAASADLKLSSHATAVSTGEPSSRGLSDGIMAVIVIASLLVAMIVIALACVWHRERKKKKGWRNTTFPLVLYDTPVLAELISPTDGMATPDPNSWLAQQQEVWNPRESSSTGFRSPTPKPAVAEVRSYTRAARKPRIYDVGRRSTPEMPGSAPESIHSRMATSSASPSSLADSLSPASGLVSPISDTLRFRPASPSARQGHFSGCRTGAPQMRRRGCMGRVRERHLDVILNRMKVGAKPVRVRGRHLNVGILSNLKHAELRSTQQNLQGYQYWSGLAEREFQGQGWKLA</sequence>
<reference evidence="3 4" key="1">
    <citation type="journal article" date="2021" name="Nat. Commun.">
        <title>Genetic determinants of endophytism in the Arabidopsis root mycobiome.</title>
        <authorList>
            <person name="Mesny F."/>
            <person name="Miyauchi S."/>
            <person name="Thiergart T."/>
            <person name="Pickel B."/>
            <person name="Atanasova L."/>
            <person name="Karlsson M."/>
            <person name="Huettel B."/>
            <person name="Barry K.W."/>
            <person name="Haridas S."/>
            <person name="Chen C."/>
            <person name="Bauer D."/>
            <person name="Andreopoulos W."/>
            <person name="Pangilinan J."/>
            <person name="LaButti K."/>
            <person name="Riley R."/>
            <person name="Lipzen A."/>
            <person name="Clum A."/>
            <person name="Drula E."/>
            <person name="Henrissat B."/>
            <person name="Kohler A."/>
            <person name="Grigoriev I.V."/>
            <person name="Martin F.M."/>
            <person name="Hacquard S."/>
        </authorList>
    </citation>
    <scope>NUCLEOTIDE SEQUENCE [LARGE SCALE GENOMIC DNA]</scope>
    <source>
        <strain evidence="3 4">MPI-CAGE-CH-0241</strain>
    </source>
</reference>
<gene>
    <name evidence="3" type="ORF">B0T10DRAFT_595506</name>
</gene>
<evidence type="ECO:0000256" key="1">
    <source>
        <dbReference type="SAM" id="MobiDB-lite"/>
    </source>
</evidence>
<keyword evidence="2" id="KW-0812">Transmembrane</keyword>
<name>A0A9P9AN60_9HYPO</name>
<feature type="region of interest" description="Disordered" evidence="1">
    <location>
        <begin position="204"/>
        <end position="281"/>
    </location>
</feature>
<feature type="compositionally biased region" description="Basic and acidic residues" evidence="1">
    <location>
        <begin position="8"/>
        <end position="23"/>
    </location>
</feature>
<proteinExistence type="predicted"/>
<evidence type="ECO:0000313" key="3">
    <source>
        <dbReference type="EMBL" id="KAH6891323.1"/>
    </source>
</evidence>
<keyword evidence="2" id="KW-1133">Transmembrane helix</keyword>
<keyword evidence="2" id="KW-0472">Membrane</keyword>
<dbReference type="OrthoDB" id="5078701at2759"/>
<feature type="region of interest" description="Disordered" evidence="1">
    <location>
        <begin position="1"/>
        <end position="23"/>
    </location>
</feature>
<feature type="compositionally biased region" description="Polar residues" evidence="1">
    <location>
        <begin position="204"/>
        <end position="217"/>
    </location>
</feature>
<evidence type="ECO:0000313" key="4">
    <source>
        <dbReference type="Proteomes" id="UP000777438"/>
    </source>
</evidence>
<evidence type="ECO:0000256" key="2">
    <source>
        <dbReference type="SAM" id="Phobius"/>
    </source>
</evidence>
<dbReference type="AlphaFoldDB" id="A0A9P9AN60"/>
<feature type="region of interest" description="Disordered" evidence="1">
    <location>
        <begin position="295"/>
        <end position="317"/>
    </location>
</feature>